<dbReference type="Proteomes" id="UP001065549">
    <property type="component" value="Unassembled WGS sequence"/>
</dbReference>
<dbReference type="InterPro" id="IPR036736">
    <property type="entry name" value="ACP-like_sf"/>
</dbReference>
<dbReference type="Pfam" id="PF00550">
    <property type="entry name" value="PP-binding"/>
    <property type="match status" value="1"/>
</dbReference>
<proteinExistence type="predicted"/>
<comment type="caution">
    <text evidence="2">The sequence shown here is derived from an EMBL/GenBank/DDBJ whole genome shotgun (WGS) entry which is preliminary data.</text>
</comment>
<dbReference type="PROSITE" id="PS50075">
    <property type="entry name" value="CARRIER"/>
    <property type="match status" value="1"/>
</dbReference>
<gene>
    <name evidence="2" type="ORF">OBO34_15060</name>
</gene>
<dbReference type="SUPFAM" id="SSF47336">
    <property type="entry name" value="ACP-like"/>
    <property type="match status" value="1"/>
</dbReference>
<protein>
    <submittedName>
        <fullName evidence="2">Acyl carrier protein</fullName>
    </submittedName>
</protein>
<reference evidence="2" key="1">
    <citation type="submission" date="2022-09" db="EMBL/GenBank/DDBJ databases">
        <title>Culturomic study of gut microbiota in children with autism spectrum disorder.</title>
        <authorList>
            <person name="Efimov B.A."/>
            <person name="Chaplin A.V."/>
            <person name="Sokolova S.R."/>
            <person name="Pikina A.P."/>
            <person name="Korzhanova M."/>
            <person name="Belova V."/>
            <person name="Korostin D."/>
        </authorList>
    </citation>
    <scope>NUCLEOTIDE SEQUENCE</scope>
    <source>
        <strain evidence="2">ASD5510</strain>
    </source>
</reference>
<organism evidence="2 3">
    <name type="scientific">Hominibacterium faecale</name>
    <dbReference type="NCBI Taxonomy" id="2839743"/>
    <lineage>
        <taxon>Bacteria</taxon>
        <taxon>Bacillati</taxon>
        <taxon>Bacillota</taxon>
        <taxon>Clostridia</taxon>
        <taxon>Peptostreptococcales</taxon>
        <taxon>Anaerovoracaceae</taxon>
        <taxon>Hominibacterium</taxon>
    </lineage>
</organism>
<evidence type="ECO:0000313" key="2">
    <source>
        <dbReference type="EMBL" id="MCU7379664.1"/>
    </source>
</evidence>
<keyword evidence="3" id="KW-1185">Reference proteome</keyword>
<accession>A0A9J6QQS9</accession>
<evidence type="ECO:0000259" key="1">
    <source>
        <dbReference type="PROSITE" id="PS50075"/>
    </source>
</evidence>
<dbReference type="InterPro" id="IPR009081">
    <property type="entry name" value="PP-bd_ACP"/>
</dbReference>
<dbReference type="RefSeq" id="WP_148397397.1">
    <property type="nucleotide sequence ID" value="NZ_JAJAGH010000009.1"/>
</dbReference>
<dbReference type="EMBL" id="JAOSHN010000006">
    <property type="protein sequence ID" value="MCU7379664.1"/>
    <property type="molecule type" value="Genomic_DNA"/>
</dbReference>
<evidence type="ECO:0000313" key="3">
    <source>
        <dbReference type="Proteomes" id="UP001065549"/>
    </source>
</evidence>
<dbReference type="Gene3D" id="1.10.1200.10">
    <property type="entry name" value="ACP-like"/>
    <property type="match status" value="1"/>
</dbReference>
<sequence length="75" mass="8412">MRKELEQVMGQYTKVSPLKAEMELQKDLGLDSFTVMNIVVSLEDCLDIEIPISEAADFLTVGDIEAYLAEACQDR</sequence>
<dbReference type="AlphaFoldDB" id="A0A9J6QQS9"/>
<name>A0A9J6QQS9_9FIRM</name>
<feature type="domain" description="Carrier" evidence="1">
    <location>
        <begin position="1"/>
        <end position="72"/>
    </location>
</feature>